<dbReference type="Proteomes" id="UP000018851">
    <property type="component" value="Chromosome"/>
</dbReference>
<organism evidence="2 3">
    <name type="scientific">Sphingomonas sanxanigenens DSM 19645 = NX02</name>
    <dbReference type="NCBI Taxonomy" id="1123269"/>
    <lineage>
        <taxon>Bacteria</taxon>
        <taxon>Pseudomonadati</taxon>
        <taxon>Pseudomonadota</taxon>
        <taxon>Alphaproteobacteria</taxon>
        <taxon>Sphingomonadales</taxon>
        <taxon>Sphingomonadaceae</taxon>
        <taxon>Sphingomonas</taxon>
    </lineage>
</organism>
<gene>
    <name evidence="2" type="ORF">NX02_02955</name>
</gene>
<evidence type="ECO:0000256" key="1">
    <source>
        <dbReference type="SAM" id="SignalP"/>
    </source>
</evidence>
<feature type="signal peptide" evidence="1">
    <location>
        <begin position="1"/>
        <end position="21"/>
    </location>
</feature>
<dbReference type="KEGG" id="ssan:NX02_02955"/>
<evidence type="ECO:0008006" key="4">
    <source>
        <dbReference type="Google" id="ProtNLM"/>
    </source>
</evidence>
<dbReference type="InterPro" id="IPR022061">
    <property type="entry name" value="DUF3617"/>
</dbReference>
<keyword evidence="1" id="KW-0732">Signal</keyword>
<dbReference type="PATRIC" id="fig|1123269.5.peg.571"/>
<sequence>MSMESIMRTASSALIALLALAACGESDEVKLENASVADVAEATKDKATTVKLKPGQWRTTAELVSIDVPGLPKEVADQIGQSAAKSSTTEDCVTQEEADKPQEMLARDNGECRYDRFQMGGGKIDAVMRCKGTEQPGEMQISMSGNYQPERYDVAAEMVMTQQGKTITMRLKSRSERIGECKA</sequence>
<evidence type="ECO:0000313" key="3">
    <source>
        <dbReference type="Proteomes" id="UP000018851"/>
    </source>
</evidence>
<proteinExistence type="predicted"/>
<feature type="chain" id="PRO_5004784957" description="DUF3617 domain-containing protein" evidence="1">
    <location>
        <begin position="22"/>
        <end position="183"/>
    </location>
</feature>
<reference evidence="2 3" key="1">
    <citation type="submission" date="2013-07" db="EMBL/GenBank/DDBJ databases">
        <title>Completed genome of Sphingomonas sanxanigenens NX02.</title>
        <authorList>
            <person name="Ma T."/>
            <person name="Huang H."/>
            <person name="Wu M."/>
            <person name="Li X."/>
            <person name="Li G."/>
        </authorList>
    </citation>
    <scope>NUCLEOTIDE SEQUENCE [LARGE SCALE GENOMIC DNA]</scope>
    <source>
        <strain evidence="2 3">NX02</strain>
    </source>
</reference>
<dbReference type="eggNOG" id="ENOG5033B38">
    <property type="taxonomic scope" value="Bacteria"/>
</dbReference>
<dbReference type="AlphaFoldDB" id="W0A7N3"/>
<evidence type="ECO:0000313" key="2">
    <source>
        <dbReference type="EMBL" id="AHE52348.1"/>
    </source>
</evidence>
<name>W0A7N3_9SPHN</name>
<accession>W0A7N3</accession>
<dbReference type="EMBL" id="CP006644">
    <property type="protein sequence ID" value="AHE52348.1"/>
    <property type="molecule type" value="Genomic_DNA"/>
</dbReference>
<protein>
    <recommendedName>
        <fullName evidence="4">DUF3617 domain-containing protein</fullName>
    </recommendedName>
</protein>
<keyword evidence="3" id="KW-1185">Reference proteome</keyword>
<dbReference type="Pfam" id="PF12276">
    <property type="entry name" value="DUF3617"/>
    <property type="match status" value="1"/>
</dbReference>
<dbReference type="STRING" id="1123269.NX02_02955"/>
<dbReference type="HOGENOM" id="CLU_119445_0_0_5"/>